<protein>
    <recommendedName>
        <fullName evidence="4">DUF4190 domain-containing protein</fullName>
    </recommendedName>
</protein>
<keyword evidence="1" id="KW-0812">Transmembrane</keyword>
<organism evidence="2 3">
    <name type="scientific">Cellulomonas dongxiuzhuiae</name>
    <dbReference type="NCBI Taxonomy" id="2819979"/>
    <lineage>
        <taxon>Bacteria</taxon>
        <taxon>Bacillati</taxon>
        <taxon>Actinomycetota</taxon>
        <taxon>Actinomycetes</taxon>
        <taxon>Micrococcales</taxon>
        <taxon>Cellulomonadaceae</taxon>
        <taxon>Cellulomonas</taxon>
    </lineage>
</organism>
<dbReference type="EMBL" id="CP076023">
    <property type="protein sequence ID" value="QWC15818.1"/>
    <property type="molecule type" value="Genomic_DNA"/>
</dbReference>
<dbReference type="RefSeq" id="WP_214765554.1">
    <property type="nucleotide sequence ID" value="NZ_CP076023.1"/>
</dbReference>
<feature type="transmembrane region" description="Helical" evidence="1">
    <location>
        <begin position="54"/>
        <end position="74"/>
    </location>
</feature>
<keyword evidence="1" id="KW-1133">Transmembrane helix</keyword>
<evidence type="ECO:0000313" key="2">
    <source>
        <dbReference type="EMBL" id="QWC15818.1"/>
    </source>
</evidence>
<dbReference type="Proteomes" id="UP000679335">
    <property type="component" value="Chromosome"/>
</dbReference>
<accession>A0ABX8GHZ4</accession>
<keyword evidence="1" id="KW-0472">Membrane</keyword>
<gene>
    <name evidence="2" type="ORF">KKR89_16390</name>
</gene>
<reference evidence="2 3" key="1">
    <citation type="submission" date="2021-05" db="EMBL/GenBank/DDBJ databases">
        <title>Novel species in genus Cellulomonas.</title>
        <authorList>
            <person name="Zhang G."/>
        </authorList>
    </citation>
    <scope>NUCLEOTIDE SEQUENCE [LARGE SCALE GENOMIC DNA]</scope>
    <source>
        <strain evidence="3">zg-ZUI157</strain>
    </source>
</reference>
<proteinExistence type="predicted"/>
<keyword evidence="3" id="KW-1185">Reference proteome</keyword>
<evidence type="ECO:0000313" key="3">
    <source>
        <dbReference type="Proteomes" id="UP000679335"/>
    </source>
</evidence>
<feature type="transmembrane region" description="Helical" evidence="1">
    <location>
        <begin position="25"/>
        <end position="42"/>
    </location>
</feature>
<evidence type="ECO:0000256" key="1">
    <source>
        <dbReference type="SAM" id="Phobius"/>
    </source>
</evidence>
<evidence type="ECO:0008006" key="4">
    <source>
        <dbReference type="Google" id="ProtNLM"/>
    </source>
</evidence>
<name>A0ABX8GHZ4_9CELL</name>
<sequence>MIAAFVVAIVALMLSWVPIINNGAAFLALVALVLGIVGLVNAARKGRPGKGMAVAAVVISVVSLVVVVTTQIAYGRVLDEFVEELDSASTSQLEGAASADATADAAADEDESAASAVRELAVVESAFGQNTYDPTTWWYVVIVENPNAEHVFPLAGLDVEAIGADGTILDSGSTYVDVLPGRVALTGSFMSVGTGVIDHLDLRGPDVTDALHKPGAGSFTVTDVAAATDEWSTTVGGNLSGSFVDEQSLVKVVVVARNAQGQIIDADFSFVDRLPPGVQARFEVNFMTALPADTTYEVYPAL</sequence>